<keyword evidence="5 7" id="KW-1133">Transmembrane helix</keyword>
<evidence type="ECO:0000256" key="2">
    <source>
        <dbReference type="ARBA" id="ARBA00022448"/>
    </source>
</evidence>
<feature type="transmembrane region" description="Helical" evidence="7">
    <location>
        <begin position="145"/>
        <end position="163"/>
    </location>
</feature>
<keyword evidence="3" id="KW-1003">Cell membrane</keyword>
<dbReference type="EMBL" id="BOMB01000010">
    <property type="protein sequence ID" value="GID10882.1"/>
    <property type="molecule type" value="Genomic_DNA"/>
</dbReference>
<feature type="transmembrane region" description="Helical" evidence="7">
    <location>
        <begin position="114"/>
        <end position="133"/>
    </location>
</feature>
<evidence type="ECO:0000256" key="3">
    <source>
        <dbReference type="ARBA" id="ARBA00022475"/>
    </source>
</evidence>
<dbReference type="PROSITE" id="PS50928">
    <property type="entry name" value="ABC_TM1"/>
    <property type="match status" value="1"/>
</dbReference>
<evidence type="ECO:0000256" key="4">
    <source>
        <dbReference type="ARBA" id="ARBA00022692"/>
    </source>
</evidence>
<sequence length="300" mass="32246">MPRCLFGTNRTRRWIPWASIAIPGAGWLLFGLYPSLATIGYSFTRYSGLPGTPLNVCGTCNYTTAFTSLSGEVWGSIGVTLTYVVGVTVAQTAVGLGLALLLNRRSRAYTVYRALIFMPQIFSVAVVGAIFALILDPFTGPAEKILHGLFGVTSSFLGSNGLALPLVMAVNVWMFAGYTMLIYIAGLRNIPSSVYEAAALDGAGRLRMFWHITWPLLAPATTVTVFLTAMGSLGEYALVLVLTGGNFGTRTLGLYMFTSAFNAGTSQLGYGSMLAMLQFVLTVVIGGSLLFLLRRREIQL</sequence>
<evidence type="ECO:0000256" key="1">
    <source>
        <dbReference type="ARBA" id="ARBA00004651"/>
    </source>
</evidence>
<dbReference type="CDD" id="cd06261">
    <property type="entry name" value="TM_PBP2"/>
    <property type="match status" value="1"/>
</dbReference>
<dbReference type="PANTHER" id="PTHR43227:SF8">
    <property type="entry name" value="DIACETYLCHITOBIOSE UPTAKE SYSTEM PERMEASE PROTEIN DASB"/>
    <property type="match status" value="1"/>
</dbReference>
<name>A0A8J3NBP3_9ACTN</name>
<feature type="transmembrane region" description="Helical" evidence="7">
    <location>
        <begin position="20"/>
        <end position="43"/>
    </location>
</feature>
<dbReference type="SUPFAM" id="SSF161098">
    <property type="entry name" value="MetI-like"/>
    <property type="match status" value="1"/>
</dbReference>
<dbReference type="RefSeq" id="WP_203656482.1">
    <property type="nucleotide sequence ID" value="NZ_BAAAZM010000004.1"/>
</dbReference>
<dbReference type="GO" id="GO:0005886">
    <property type="term" value="C:plasma membrane"/>
    <property type="evidence" value="ECO:0007669"/>
    <property type="project" value="UniProtKB-SubCell"/>
</dbReference>
<keyword evidence="6 7" id="KW-0472">Membrane</keyword>
<feature type="transmembrane region" description="Helical" evidence="7">
    <location>
        <begin position="81"/>
        <end position="102"/>
    </location>
</feature>
<comment type="subcellular location">
    <subcellularLocation>
        <location evidence="1 7">Cell membrane</location>
        <topology evidence="1 7">Multi-pass membrane protein</topology>
    </subcellularLocation>
</comment>
<evidence type="ECO:0000256" key="7">
    <source>
        <dbReference type="RuleBase" id="RU363032"/>
    </source>
</evidence>
<keyword evidence="2 7" id="KW-0813">Transport</keyword>
<proteinExistence type="inferred from homology"/>
<feature type="transmembrane region" description="Helical" evidence="7">
    <location>
        <begin position="236"/>
        <end position="257"/>
    </location>
</feature>
<dbReference type="GO" id="GO:0055085">
    <property type="term" value="P:transmembrane transport"/>
    <property type="evidence" value="ECO:0007669"/>
    <property type="project" value="InterPro"/>
</dbReference>
<dbReference type="AlphaFoldDB" id="A0A8J3NBP3"/>
<comment type="caution">
    <text evidence="9">The sequence shown here is derived from an EMBL/GenBank/DDBJ whole genome shotgun (WGS) entry which is preliminary data.</text>
</comment>
<comment type="similarity">
    <text evidence="7">Belongs to the binding-protein-dependent transport system permease family.</text>
</comment>
<gene>
    <name evidence="9" type="ORF">Aru02nite_17710</name>
</gene>
<evidence type="ECO:0000256" key="5">
    <source>
        <dbReference type="ARBA" id="ARBA00022989"/>
    </source>
</evidence>
<evidence type="ECO:0000313" key="9">
    <source>
        <dbReference type="EMBL" id="GID10882.1"/>
    </source>
</evidence>
<keyword evidence="4 7" id="KW-0812">Transmembrane</keyword>
<protein>
    <submittedName>
        <fullName evidence="9">Sugar ABC transporter permease</fullName>
    </submittedName>
</protein>
<dbReference type="PANTHER" id="PTHR43227">
    <property type="entry name" value="BLL4140 PROTEIN"/>
    <property type="match status" value="1"/>
</dbReference>
<feature type="transmembrane region" description="Helical" evidence="7">
    <location>
        <begin position="170"/>
        <end position="188"/>
    </location>
</feature>
<accession>A0A8J3NBP3</accession>
<organism evidence="9 10">
    <name type="scientific">Actinocatenispora rupis</name>
    <dbReference type="NCBI Taxonomy" id="519421"/>
    <lineage>
        <taxon>Bacteria</taxon>
        <taxon>Bacillati</taxon>
        <taxon>Actinomycetota</taxon>
        <taxon>Actinomycetes</taxon>
        <taxon>Micromonosporales</taxon>
        <taxon>Micromonosporaceae</taxon>
        <taxon>Actinocatenispora</taxon>
    </lineage>
</organism>
<feature type="domain" description="ABC transmembrane type-1" evidence="8">
    <location>
        <begin position="77"/>
        <end position="291"/>
    </location>
</feature>
<evidence type="ECO:0000259" key="8">
    <source>
        <dbReference type="PROSITE" id="PS50928"/>
    </source>
</evidence>
<dbReference type="Gene3D" id="1.10.3720.10">
    <property type="entry name" value="MetI-like"/>
    <property type="match status" value="1"/>
</dbReference>
<feature type="transmembrane region" description="Helical" evidence="7">
    <location>
        <begin position="208"/>
        <end position="229"/>
    </location>
</feature>
<evidence type="ECO:0000256" key="6">
    <source>
        <dbReference type="ARBA" id="ARBA00023136"/>
    </source>
</evidence>
<evidence type="ECO:0000313" key="10">
    <source>
        <dbReference type="Proteomes" id="UP000612808"/>
    </source>
</evidence>
<dbReference type="InterPro" id="IPR035906">
    <property type="entry name" value="MetI-like_sf"/>
</dbReference>
<dbReference type="InterPro" id="IPR050809">
    <property type="entry name" value="UgpAE/MalFG_permease"/>
</dbReference>
<dbReference type="Proteomes" id="UP000612808">
    <property type="component" value="Unassembled WGS sequence"/>
</dbReference>
<dbReference type="Pfam" id="PF00528">
    <property type="entry name" value="BPD_transp_1"/>
    <property type="match status" value="1"/>
</dbReference>
<keyword evidence="10" id="KW-1185">Reference proteome</keyword>
<dbReference type="InterPro" id="IPR000515">
    <property type="entry name" value="MetI-like"/>
</dbReference>
<feature type="transmembrane region" description="Helical" evidence="7">
    <location>
        <begin position="269"/>
        <end position="293"/>
    </location>
</feature>
<reference evidence="9" key="1">
    <citation type="submission" date="2021-01" db="EMBL/GenBank/DDBJ databases">
        <title>Whole genome shotgun sequence of Actinocatenispora rupis NBRC 107355.</title>
        <authorList>
            <person name="Komaki H."/>
            <person name="Tamura T."/>
        </authorList>
    </citation>
    <scope>NUCLEOTIDE SEQUENCE</scope>
    <source>
        <strain evidence="9">NBRC 107355</strain>
    </source>
</reference>